<accession>A0A847UQG8</accession>
<proteinExistence type="predicted"/>
<keyword evidence="1" id="KW-1133">Transmembrane helix</keyword>
<evidence type="ECO:0000313" key="2">
    <source>
        <dbReference type="EMBL" id="NLV14364.1"/>
    </source>
</evidence>
<comment type="caution">
    <text evidence="2">The sequence shown here is derived from an EMBL/GenBank/DDBJ whole genome shotgun (WGS) entry which is preliminary data.</text>
</comment>
<keyword evidence="1" id="KW-0812">Transmembrane</keyword>
<protein>
    <submittedName>
        <fullName evidence="2">Uncharacterized protein</fullName>
    </submittedName>
</protein>
<sequence length="146" mass="16342">MNVIERVATRLPQVEVQWLGGLKTIAGRLTFYRGFLTFLMIIPVAYESAIVKSVFPTLWSFVAAMAGALGLAAIAEYGIIYPSQIKFNKSQAAKNDRDPIYERTRRIESQLEDVKASLDDQQRPVADGCGCIELAEQLSEQREDDQ</sequence>
<evidence type="ECO:0000313" key="3">
    <source>
        <dbReference type="Proteomes" id="UP000641625"/>
    </source>
</evidence>
<dbReference type="EMBL" id="WOWA01000007">
    <property type="protein sequence ID" value="NLV14364.1"/>
    <property type="molecule type" value="Genomic_DNA"/>
</dbReference>
<feature type="transmembrane region" description="Helical" evidence="1">
    <location>
        <begin position="29"/>
        <end position="46"/>
    </location>
</feature>
<dbReference type="Proteomes" id="UP000641625">
    <property type="component" value="Unassembled WGS sequence"/>
</dbReference>
<dbReference type="AlphaFoldDB" id="A0A847UQG8"/>
<evidence type="ECO:0000256" key="1">
    <source>
        <dbReference type="SAM" id="Phobius"/>
    </source>
</evidence>
<name>A0A847UQG8_HALAR</name>
<dbReference type="RefSeq" id="WP_170097750.1">
    <property type="nucleotide sequence ID" value="NZ_WOWA01000007.1"/>
</dbReference>
<organism evidence="2 3">
    <name type="scientific">Haloarcula argentinensis</name>
    <dbReference type="NCBI Taxonomy" id="43776"/>
    <lineage>
        <taxon>Archaea</taxon>
        <taxon>Methanobacteriati</taxon>
        <taxon>Methanobacteriota</taxon>
        <taxon>Stenosarchaea group</taxon>
        <taxon>Halobacteria</taxon>
        <taxon>Halobacteriales</taxon>
        <taxon>Haloarculaceae</taxon>
        <taxon>Haloarcula</taxon>
    </lineage>
</organism>
<reference evidence="2" key="1">
    <citation type="submission" date="2019-12" db="EMBL/GenBank/DDBJ databases">
        <title>Whole genome sequencing of Haloarcula argentinensis strain pws5.</title>
        <authorList>
            <person name="Verma D.K."/>
            <person name="Gopal K."/>
            <person name="Prasad E.S."/>
        </authorList>
    </citation>
    <scope>NUCLEOTIDE SEQUENCE</scope>
    <source>
        <strain evidence="2">Pws5</strain>
    </source>
</reference>
<feature type="transmembrane region" description="Helical" evidence="1">
    <location>
        <begin position="58"/>
        <end position="80"/>
    </location>
</feature>
<keyword evidence="1" id="KW-0472">Membrane</keyword>
<gene>
    <name evidence="2" type="ORF">GOC77_13940</name>
</gene>